<proteinExistence type="predicted"/>
<reference evidence="2 3" key="1">
    <citation type="submission" date="2008-07" db="EMBL/GenBank/DDBJ databases">
        <authorList>
            <person name="El-Sayed N."/>
            <person name="Caler E."/>
            <person name="Inman J."/>
            <person name="Amedeo P."/>
            <person name="Hass B."/>
            <person name="Wortman J."/>
        </authorList>
    </citation>
    <scope>NUCLEOTIDE SEQUENCE [LARGE SCALE GENOMIC DNA]</scope>
    <source>
        <strain evidence="3">ATCC 50983 / TXsc</strain>
    </source>
</reference>
<evidence type="ECO:0000256" key="1">
    <source>
        <dbReference type="SAM" id="MobiDB-lite"/>
    </source>
</evidence>
<dbReference type="AlphaFoldDB" id="C5LK74"/>
<feature type="compositionally biased region" description="Low complexity" evidence="1">
    <location>
        <begin position="51"/>
        <end position="83"/>
    </location>
</feature>
<dbReference type="RefSeq" id="XP_002771045.1">
    <property type="nucleotide sequence ID" value="XM_002770999.1"/>
</dbReference>
<feature type="compositionally biased region" description="Basic and acidic residues" evidence="1">
    <location>
        <begin position="631"/>
        <end position="640"/>
    </location>
</feature>
<dbReference type="EMBL" id="GG682743">
    <property type="protein sequence ID" value="EER02861.1"/>
    <property type="molecule type" value="Genomic_DNA"/>
</dbReference>
<dbReference type="PANTHER" id="PTHR23092:SF15">
    <property type="entry name" value="INACTIVE NON-CANONICAL POLY(A) RNA POLYMERASE PROTEIN TRF4-2-RELATED"/>
    <property type="match status" value="1"/>
</dbReference>
<dbReference type="GO" id="GO:0003729">
    <property type="term" value="F:mRNA binding"/>
    <property type="evidence" value="ECO:0007669"/>
    <property type="project" value="TreeGrafter"/>
</dbReference>
<dbReference type="GO" id="GO:0043634">
    <property type="term" value="P:polyadenylation-dependent ncRNA catabolic process"/>
    <property type="evidence" value="ECO:0007669"/>
    <property type="project" value="TreeGrafter"/>
</dbReference>
<gene>
    <name evidence="2" type="ORF">Pmar_PMAR026020</name>
</gene>
<evidence type="ECO:0000313" key="3">
    <source>
        <dbReference type="Proteomes" id="UP000007800"/>
    </source>
</evidence>
<dbReference type="GO" id="GO:1990817">
    <property type="term" value="F:poly(A) RNA polymerase activity"/>
    <property type="evidence" value="ECO:0007669"/>
    <property type="project" value="InterPro"/>
</dbReference>
<protein>
    <submittedName>
        <fullName evidence="2">Uncharacterized protein</fullName>
    </submittedName>
</protein>
<dbReference type="PANTHER" id="PTHR23092">
    <property type="entry name" value="POLY(A) RNA POLYMERASE"/>
    <property type="match status" value="1"/>
</dbReference>
<dbReference type="OrthoDB" id="285216at2759"/>
<dbReference type="GeneID" id="9051200"/>
<feature type="region of interest" description="Disordered" evidence="1">
    <location>
        <begin position="1"/>
        <end position="189"/>
    </location>
</feature>
<dbReference type="GO" id="GO:0031499">
    <property type="term" value="C:TRAMP complex"/>
    <property type="evidence" value="ECO:0007669"/>
    <property type="project" value="TreeGrafter"/>
</dbReference>
<dbReference type="InterPro" id="IPR045862">
    <property type="entry name" value="Trf4-like"/>
</dbReference>
<accession>C5LK74</accession>
<feature type="compositionally biased region" description="Basic and acidic residues" evidence="1">
    <location>
        <begin position="15"/>
        <end position="31"/>
    </location>
</feature>
<sequence>MKRKLLAGPHTPPFEPRELTKEDRAEVENTIKVRLGMLPTPAHCEEKEDSSISSSSSSSTLNGKSPSRSPSPESTTAAAPVATESDDQSSRGKDDSSGREDSLRSSRQNSMEPPKGRGRRQESSRERVEDGRVSLAGTEEESSVDIGESEDVPSTVERGGSGQEDDTGSGLEEGTPKADPLLHGTARAETDSVADRVTVDVGLFMHFVDSYSVSGDNLKRITLSNEIEHALASFHPYHLAHCRIKTIVFGSYAYNLHLPWASDLDFVLIPTRSNRRRNSGDGGSSPSSVGELKYVWREPQSRDYMYARGATKAVVPSSSALGEEARSGYYREEGVLVNTPVVIASSRIPLLTLQCKGPAQSAAEKKWCSTCEGGFGECCPLHSSVKVQISVTGPAHSGIETSAYVAMLCQHYDCLRPLVLVIKHVLVCDGLVTPYDGGMSSYTLVLMVVSFLNQFYGNNASHQNVSLGQLLLGMLYWYGGEEDPCVEEAHLEGGRQFLDKVNLILSDGTCMRSFSASRLAIRPVAAETHSHFCERSEDPILASRFATDMMVILDPLALNGDYVNLGQSVWRWPAVAAAFRCARRSFECGGWWGQKYGLATPPVWVAARRAGFPSPTLSGVNEPRASATSIHTEDTARKTEATGPSSVSTVG</sequence>
<feature type="region of interest" description="Disordered" evidence="1">
    <location>
        <begin position="616"/>
        <end position="651"/>
    </location>
</feature>
<dbReference type="Gene3D" id="1.10.1410.10">
    <property type="match status" value="1"/>
</dbReference>
<dbReference type="InParanoid" id="C5LK74"/>
<feature type="compositionally biased region" description="Acidic residues" evidence="1">
    <location>
        <begin position="138"/>
        <end position="151"/>
    </location>
</feature>
<feature type="compositionally biased region" description="Polar residues" evidence="1">
    <location>
        <begin position="642"/>
        <end position="651"/>
    </location>
</feature>
<feature type="compositionally biased region" description="Basic and acidic residues" evidence="1">
    <location>
        <begin position="88"/>
        <end position="104"/>
    </location>
</feature>
<dbReference type="GO" id="GO:0031123">
    <property type="term" value="P:RNA 3'-end processing"/>
    <property type="evidence" value="ECO:0007669"/>
    <property type="project" value="TreeGrafter"/>
</dbReference>
<name>C5LK74_PERM5</name>
<feature type="compositionally biased region" description="Basic and acidic residues" evidence="1">
    <location>
        <begin position="119"/>
        <end position="132"/>
    </location>
</feature>
<organism evidence="3">
    <name type="scientific">Perkinsus marinus (strain ATCC 50983 / TXsc)</name>
    <dbReference type="NCBI Taxonomy" id="423536"/>
    <lineage>
        <taxon>Eukaryota</taxon>
        <taxon>Sar</taxon>
        <taxon>Alveolata</taxon>
        <taxon>Perkinsozoa</taxon>
        <taxon>Perkinsea</taxon>
        <taxon>Perkinsida</taxon>
        <taxon>Perkinsidae</taxon>
        <taxon>Perkinsus</taxon>
    </lineage>
</organism>
<dbReference type="Proteomes" id="UP000007800">
    <property type="component" value="Unassembled WGS sequence"/>
</dbReference>
<evidence type="ECO:0000313" key="2">
    <source>
        <dbReference type="EMBL" id="EER02861.1"/>
    </source>
</evidence>
<keyword evidence="3" id="KW-1185">Reference proteome</keyword>
<dbReference type="GO" id="GO:0005730">
    <property type="term" value="C:nucleolus"/>
    <property type="evidence" value="ECO:0007669"/>
    <property type="project" value="TreeGrafter"/>
</dbReference>
<dbReference type="SUPFAM" id="SSF81631">
    <property type="entry name" value="PAP/OAS1 substrate-binding domain"/>
    <property type="match status" value="1"/>
</dbReference>